<protein>
    <recommendedName>
        <fullName evidence="8">Potassium channel tetramerisation-type BTB domain-containing protein</fullName>
    </recommendedName>
</protein>
<dbReference type="RefSeq" id="XP_009056158.1">
    <property type="nucleotide sequence ID" value="XM_009057910.1"/>
</dbReference>
<evidence type="ECO:0000256" key="2">
    <source>
        <dbReference type="ARBA" id="ARBA00022448"/>
    </source>
</evidence>
<evidence type="ECO:0000256" key="3">
    <source>
        <dbReference type="ARBA" id="ARBA00022692"/>
    </source>
</evidence>
<dbReference type="PANTHER" id="PTHR11537:SF254">
    <property type="entry name" value="POTASSIUM VOLTAGE-GATED CHANNEL PROTEIN SHAB"/>
    <property type="match status" value="1"/>
</dbReference>
<evidence type="ECO:0000259" key="8">
    <source>
        <dbReference type="Pfam" id="PF02214"/>
    </source>
</evidence>
<dbReference type="GO" id="GO:0008076">
    <property type="term" value="C:voltage-gated potassium channel complex"/>
    <property type="evidence" value="ECO:0007669"/>
    <property type="project" value="InterPro"/>
</dbReference>
<proteinExistence type="predicted"/>
<dbReference type="GO" id="GO:0051260">
    <property type="term" value="P:protein homooligomerization"/>
    <property type="evidence" value="ECO:0007669"/>
    <property type="project" value="InterPro"/>
</dbReference>
<gene>
    <name evidence="9" type="ORF">LOTGIDRAFT_59471</name>
</gene>
<dbReference type="Proteomes" id="UP000030746">
    <property type="component" value="Unassembled WGS sequence"/>
</dbReference>
<dbReference type="STRING" id="225164.V4A8P0"/>
<keyword evidence="4" id="KW-1133">Transmembrane helix</keyword>
<dbReference type="SUPFAM" id="SSF54695">
    <property type="entry name" value="POZ domain"/>
    <property type="match status" value="1"/>
</dbReference>
<evidence type="ECO:0000313" key="9">
    <source>
        <dbReference type="EMBL" id="ESO93117.1"/>
    </source>
</evidence>
<keyword evidence="3" id="KW-0812">Transmembrane</keyword>
<evidence type="ECO:0000256" key="1">
    <source>
        <dbReference type="ARBA" id="ARBA00004141"/>
    </source>
</evidence>
<dbReference type="GO" id="GO:0001508">
    <property type="term" value="P:action potential"/>
    <property type="evidence" value="ECO:0007669"/>
    <property type="project" value="TreeGrafter"/>
</dbReference>
<evidence type="ECO:0000256" key="7">
    <source>
        <dbReference type="ARBA" id="ARBA00023303"/>
    </source>
</evidence>
<dbReference type="PRINTS" id="PR01498">
    <property type="entry name" value="SHAWCHANNEL"/>
</dbReference>
<dbReference type="EMBL" id="KB201977">
    <property type="protein sequence ID" value="ESO93117.1"/>
    <property type="molecule type" value="Genomic_DNA"/>
</dbReference>
<keyword evidence="5" id="KW-0406">Ion transport</keyword>
<evidence type="ECO:0000313" key="10">
    <source>
        <dbReference type="Proteomes" id="UP000030746"/>
    </source>
</evidence>
<feature type="domain" description="Potassium channel tetramerisation-type BTB" evidence="8">
    <location>
        <begin position="6"/>
        <end position="93"/>
    </location>
</feature>
<dbReference type="AlphaFoldDB" id="V4A8P0"/>
<evidence type="ECO:0000256" key="5">
    <source>
        <dbReference type="ARBA" id="ARBA00023065"/>
    </source>
</evidence>
<feature type="non-terminal residue" evidence="9">
    <location>
        <position position="1"/>
    </location>
</feature>
<keyword evidence="2" id="KW-0813">Transport</keyword>
<dbReference type="InterPro" id="IPR003131">
    <property type="entry name" value="T1-type_BTB"/>
</dbReference>
<organism evidence="9 10">
    <name type="scientific">Lottia gigantea</name>
    <name type="common">Giant owl limpet</name>
    <dbReference type="NCBI Taxonomy" id="225164"/>
    <lineage>
        <taxon>Eukaryota</taxon>
        <taxon>Metazoa</taxon>
        <taxon>Spiralia</taxon>
        <taxon>Lophotrochozoa</taxon>
        <taxon>Mollusca</taxon>
        <taxon>Gastropoda</taxon>
        <taxon>Patellogastropoda</taxon>
        <taxon>Lottioidea</taxon>
        <taxon>Lottiidae</taxon>
        <taxon>Lottia</taxon>
    </lineage>
</organism>
<dbReference type="KEGG" id="lgi:LOTGIDRAFT_59471"/>
<dbReference type="OrthoDB" id="433309at2759"/>
<dbReference type="InterPro" id="IPR028325">
    <property type="entry name" value="VG_K_chnl"/>
</dbReference>
<comment type="subcellular location">
    <subcellularLocation>
        <location evidence="1">Membrane</location>
        <topology evidence="1">Multi-pass membrane protein</topology>
    </subcellularLocation>
</comment>
<accession>V4A8P0</accession>
<dbReference type="GO" id="GO:0005249">
    <property type="term" value="F:voltage-gated potassium channel activity"/>
    <property type="evidence" value="ECO:0007669"/>
    <property type="project" value="InterPro"/>
</dbReference>
<reference evidence="9 10" key="1">
    <citation type="journal article" date="2013" name="Nature">
        <title>Insights into bilaterian evolution from three spiralian genomes.</title>
        <authorList>
            <person name="Simakov O."/>
            <person name="Marletaz F."/>
            <person name="Cho S.J."/>
            <person name="Edsinger-Gonzales E."/>
            <person name="Havlak P."/>
            <person name="Hellsten U."/>
            <person name="Kuo D.H."/>
            <person name="Larsson T."/>
            <person name="Lv J."/>
            <person name="Arendt D."/>
            <person name="Savage R."/>
            <person name="Osoegawa K."/>
            <person name="de Jong P."/>
            <person name="Grimwood J."/>
            <person name="Chapman J.A."/>
            <person name="Shapiro H."/>
            <person name="Aerts A."/>
            <person name="Otillar R.P."/>
            <person name="Terry A.Y."/>
            <person name="Boore J.L."/>
            <person name="Grigoriev I.V."/>
            <person name="Lindberg D.R."/>
            <person name="Seaver E.C."/>
            <person name="Weisblat D.A."/>
            <person name="Putnam N.H."/>
            <person name="Rokhsar D.S."/>
        </authorList>
    </citation>
    <scope>NUCLEOTIDE SEQUENCE [LARGE SCALE GENOMIC DNA]</scope>
</reference>
<dbReference type="InterPro" id="IPR003974">
    <property type="entry name" value="K_chnl_volt-dep_Kv3"/>
</dbReference>
<dbReference type="GeneID" id="20251510"/>
<dbReference type="PANTHER" id="PTHR11537">
    <property type="entry name" value="VOLTAGE-GATED POTASSIUM CHANNEL"/>
    <property type="match status" value="1"/>
</dbReference>
<evidence type="ECO:0000256" key="4">
    <source>
        <dbReference type="ARBA" id="ARBA00022989"/>
    </source>
</evidence>
<sequence length="94" mass="10782">KMGEKVEINVSGRCYQISRELLEPFPHSTLAVKCRTNVNQTQPIFIERPLPAFESVLEYYQTGSLHAPKSRCYASFVEELSYWGFKESDISVCC</sequence>
<evidence type="ECO:0000256" key="6">
    <source>
        <dbReference type="ARBA" id="ARBA00023136"/>
    </source>
</evidence>
<dbReference type="HOGENOM" id="CLU_2392214_0_0_1"/>
<keyword evidence="7" id="KW-0407">Ion channel</keyword>
<dbReference type="CTD" id="20251510"/>
<keyword evidence="6" id="KW-0472">Membrane</keyword>
<dbReference type="InterPro" id="IPR011333">
    <property type="entry name" value="SKP1/BTB/POZ_sf"/>
</dbReference>
<dbReference type="CDD" id="cd18317">
    <property type="entry name" value="BTB_POZ_Kv"/>
    <property type="match status" value="1"/>
</dbReference>
<feature type="non-terminal residue" evidence="9">
    <location>
        <position position="94"/>
    </location>
</feature>
<dbReference type="Gene3D" id="3.30.710.10">
    <property type="entry name" value="Potassium Channel Kv1.1, Chain A"/>
    <property type="match status" value="1"/>
</dbReference>
<keyword evidence="10" id="KW-1185">Reference proteome</keyword>
<dbReference type="Pfam" id="PF02214">
    <property type="entry name" value="BTB_2"/>
    <property type="match status" value="1"/>
</dbReference>
<name>V4A8P0_LOTGI</name>